<proteinExistence type="predicted"/>
<organism evidence="1 2">
    <name type="scientific">Vermiconidia calcicola</name>
    <dbReference type="NCBI Taxonomy" id="1690605"/>
    <lineage>
        <taxon>Eukaryota</taxon>
        <taxon>Fungi</taxon>
        <taxon>Dikarya</taxon>
        <taxon>Ascomycota</taxon>
        <taxon>Pezizomycotina</taxon>
        <taxon>Dothideomycetes</taxon>
        <taxon>Dothideomycetidae</taxon>
        <taxon>Mycosphaerellales</taxon>
        <taxon>Extremaceae</taxon>
        <taxon>Vermiconidia</taxon>
    </lineage>
</organism>
<comment type="caution">
    <text evidence="1">The sequence shown here is derived from an EMBL/GenBank/DDBJ whole genome shotgun (WGS) entry which is preliminary data.</text>
</comment>
<gene>
    <name evidence="1" type="ORF">LTR25_010243</name>
</gene>
<protein>
    <submittedName>
        <fullName evidence="1">Uncharacterized protein</fullName>
    </submittedName>
</protein>
<reference evidence="1 2" key="1">
    <citation type="submission" date="2023-06" db="EMBL/GenBank/DDBJ databases">
        <title>Black Yeasts Isolated from many extreme environments.</title>
        <authorList>
            <person name="Coleine C."/>
            <person name="Stajich J.E."/>
            <person name="Selbmann L."/>
        </authorList>
    </citation>
    <scope>NUCLEOTIDE SEQUENCE [LARGE SCALE GENOMIC DNA]</scope>
    <source>
        <strain evidence="1 2">CCFEE 5887</strain>
    </source>
</reference>
<dbReference type="EMBL" id="JAXLQG010000025">
    <property type="protein sequence ID" value="KAK5528630.1"/>
    <property type="molecule type" value="Genomic_DNA"/>
</dbReference>
<name>A0AAV9PWW1_9PEZI</name>
<dbReference type="Proteomes" id="UP001345827">
    <property type="component" value="Unassembled WGS sequence"/>
</dbReference>
<accession>A0AAV9PWW1</accession>
<evidence type="ECO:0000313" key="2">
    <source>
        <dbReference type="Proteomes" id="UP001345827"/>
    </source>
</evidence>
<sequence length="330" mass="37527">MLCKKLKTHQALYQAGSLLRMLWNVSRAYSFGTKIDRVEVHSDVVTFWETCIGLYTGPFPHHLFADEKVKQAVLDTGACGDALFNMRKLVHDILSNVCSDFDEISIMVKSPPWITKCLNRKSTSEEYKDPLPMSVWKSQHVDGAPASTKHPEYSHLIFRAKLRQTGEVFSIDLANGQYGHFDTVIPMEKYLSERVENVLQVNPFGTYDETVGAVNEANSRYFDRVQFNALRVDSLLQAWLREQNLMSKSLISLSKSSFKDKLAQLHDYASAGLAATAEASIQCGNLLPRFVYARDSKEEAEVLRRRKNLLKAAGITVDMMQQQTKNWFRC</sequence>
<evidence type="ECO:0000313" key="1">
    <source>
        <dbReference type="EMBL" id="KAK5528630.1"/>
    </source>
</evidence>
<keyword evidence="2" id="KW-1185">Reference proteome</keyword>
<dbReference type="AlphaFoldDB" id="A0AAV9PWW1"/>